<keyword evidence="2" id="KW-1185">Reference proteome</keyword>
<comment type="caution">
    <text evidence="1">The sequence shown here is derived from an EMBL/GenBank/DDBJ whole genome shotgun (WGS) entry which is preliminary data.</text>
</comment>
<proteinExistence type="predicted"/>
<dbReference type="EMBL" id="JABBPN010000017">
    <property type="protein sequence ID" value="NMO97371.1"/>
    <property type="molecule type" value="Genomic_DNA"/>
</dbReference>
<dbReference type="InterPro" id="IPR036390">
    <property type="entry name" value="WH_DNA-bd_sf"/>
</dbReference>
<reference evidence="1 2" key="1">
    <citation type="submission" date="2020-04" db="EMBL/GenBank/DDBJ databases">
        <title>Paenibacillus algicola sp. nov., a novel marine bacterium producing alginate lyase.</title>
        <authorList>
            <person name="Huang H."/>
        </authorList>
    </citation>
    <scope>NUCLEOTIDE SEQUENCE [LARGE SCALE GENOMIC DNA]</scope>
    <source>
        <strain evidence="1 2">L7-75</strain>
    </source>
</reference>
<gene>
    <name evidence="1" type="ORF">HII30_16515</name>
</gene>
<accession>A0A848MAZ6</accession>
<evidence type="ECO:0000313" key="2">
    <source>
        <dbReference type="Proteomes" id="UP000565468"/>
    </source>
</evidence>
<protein>
    <submittedName>
        <fullName evidence="1">Uncharacterized protein</fullName>
    </submittedName>
</protein>
<dbReference type="Gene3D" id="1.10.10.10">
    <property type="entry name" value="Winged helix-like DNA-binding domain superfamily/Winged helix DNA-binding domain"/>
    <property type="match status" value="1"/>
</dbReference>
<name>A0A848MAZ6_PAELE</name>
<evidence type="ECO:0000313" key="1">
    <source>
        <dbReference type="EMBL" id="NMO97371.1"/>
    </source>
</evidence>
<dbReference type="Proteomes" id="UP000565468">
    <property type="component" value="Unassembled WGS sequence"/>
</dbReference>
<sequence length="102" mass="11640">MRADVQNLFIGIHMLYHAQQRDLTISDMQPELERHGYRVGDREVKAELERLTQENFLTSHGEGYSITGAGIEEFKRIQIKLKELCSEVLKPLDKGEAADVLA</sequence>
<organism evidence="1 2">
    <name type="scientific">Paenibacillus lemnae</name>
    <dbReference type="NCBI Taxonomy" id="1330551"/>
    <lineage>
        <taxon>Bacteria</taxon>
        <taxon>Bacillati</taxon>
        <taxon>Bacillota</taxon>
        <taxon>Bacilli</taxon>
        <taxon>Bacillales</taxon>
        <taxon>Paenibacillaceae</taxon>
        <taxon>Paenibacillus</taxon>
    </lineage>
</organism>
<dbReference type="RefSeq" id="WP_169506153.1">
    <property type="nucleotide sequence ID" value="NZ_JABBPN010000017.1"/>
</dbReference>
<dbReference type="AlphaFoldDB" id="A0A848MAZ6"/>
<dbReference type="InterPro" id="IPR036388">
    <property type="entry name" value="WH-like_DNA-bd_sf"/>
</dbReference>
<dbReference type="SUPFAM" id="SSF46785">
    <property type="entry name" value="Winged helix' DNA-binding domain"/>
    <property type="match status" value="1"/>
</dbReference>